<dbReference type="AlphaFoldDB" id="A0A3E2GVV4"/>
<feature type="non-terminal residue" evidence="4">
    <location>
        <position position="1"/>
    </location>
</feature>
<keyword evidence="5" id="KW-1185">Reference proteome</keyword>
<evidence type="ECO:0000259" key="3">
    <source>
        <dbReference type="Pfam" id="PF06985"/>
    </source>
</evidence>
<dbReference type="InterPro" id="IPR010730">
    <property type="entry name" value="HET"/>
</dbReference>
<evidence type="ECO:0000256" key="2">
    <source>
        <dbReference type="SAM" id="Phobius"/>
    </source>
</evidence>
<dbReference type="EMBL" id="NCSJ02000350">
    <property type="protein sequence ID" value="RFU25230.1"/>
    <property type="molecule type" value="Genomic_DNA"/>
</dbReference>
<dbReference type="PANTHER" id="PTHR33112">
    <property type="entry name" value="DOMAIN PROTEIN, PUTATIVE-RELATED"/>
    <property type="match status" value="1"/>
</dbReference>
<reference evidence="4 5" key="1">
    <citation type="submission" date="2018-05" db="EMBL/GenBank/DDBJ databases">
        <title>Draft genome sequence of Scytalidium lignicola DSM 105466, a ubiquitous saprotrophic fungus.</title>
        <authorList>
            <person name="Buettner E."/>
            <person name="Gebauer A.M."/>
            <person name="Hofrichter M."/>
            <person name="Liers C."/>
            <person name="Kellner H."/>
        </authorList>
    </citation>
    <scope>NUCLEOTIDE SEQUENCE [LARGE SCALE GENOMIC DNA]</scope>
    <source>
        <strain evidence="4 5">DSM 105466</strain>
    </source>
</reference>
<organism evidence="4 5">
    <name type="scientific">Scytalidium lignicola</name>
    <name type="common">Hyphomycete</name>
    <dbReference type="NCBI Taxonomy" id="5539"/>
    <lineage>
        <taxon>Eukaryota</taxon>
        <taxon>Fungi</taxon>
        <taxon>Dikarya</taxon>
        <taxon>Ascomycota</taxon>
        <taxon>Pezizomycotina</taxon>
        <taxon>Leotiomycetes</taxon>
        <taxon>Leotiomycetes incertae sedis</taxon>
        <taxon>Scytalidium</taxon>
    </lineage>
</organism>
<sequence length="1026" mass="114943">MGGWSFSFEAYFINAYYISDLNTTHVEQPKPHIIDNCGPSNLISSGFALWLVLVPAVACVVQLPGSVFLYRRSNFYRFAPEIGLADCLATILLLARALLRGYGWKESVAAIFLIREGIGRGDLWWRDEVATTEGSQRTGLMDNAAGDIEASAVVDASEGSTLEENYSTKRIKSRLLPYAEPVSLERMIGTALFVVALIRVITVLASGSGNAAVRMTCIIALAYASSFVVFEILVWSLALISPTYSLEDIPINNLLDLLRFVDPGDNPFTFPQSQASTDAVVINPTIELSSVSVHTQTGTGSSQSRDASTVRTSSTGLPWNKAVAFSAVLLGILGPLIWYSNKMSSNPVNFVNQAYLPLNAEARELKSYFAQDEQWVFNRRLFYKHHPTLSQLRDTSNEGCHCCFLIWNHVFARHELSDEELSTLGPIILHQSLAMNETKWNANWYPNPGGYLDIKVGSWTQQWGFGVLRFVQTTSRFSLSSFLVNDLTTIALQMNGLIPSPLGNVRLAKLWLASCWINHPQCFQATIPPMPTRLVDVGPSDGSRQPRLCVPTVRARYLTLSHCWGGIEIAKTTTSNFKNHCREIPMSNLSKTFQQAIQVTRLFGMRVVLTDSALLEALNMCSVYQNGLFNIAASRARNGNEGLFEPTDPLFHTPCIIPQYRIQRRTGQELCTFLTPDRSSQALLELEKQELEGPLFERAWVLQEELLAHATLAFTNKGMVWKCFRSTCSSQDPEQVRSAEIFDYLVRPFKLGLKFSRDPKVLEKEIADHQKYHAEYTFQPQREQVYLAWVQHIELYLLRKITYPSDRLPALHGLASAMKQVLSDSCSGARRCGIFIVRSILHNSGKYEPEKRPKRRVRPPQLYIAPSWSWASMNETPVSWGNYSQLSSYSEGWIKVLKTDSNLNRLDSSDDPTDVCLRVEGMLLPALAREGELYGVHENADKSISLGEIILDDDTDIQDKMNGELVTLLPVISQSEKPVYNKSSTIVCLALKKVEFAPTQYRRIGIGLVTQMEAFKGCSKELLVLI</sequence>
<dbReference type="Pfam" id="PF06985">
    <property type="entry name" value="HET"/>
    <property type="match status" value="1"/>
</dbReference>
<evidence type="ECO:0000313" key="5">
    <source>
        <dbReference type="Proteomes" id="UP000258309"/>
    </source>
</evidence>
<keyword evidence="2" id="KW-0812">Transmembrane</keyword>
<feature type="transmembrane region" description="Helical" evidence="2">
    <location>
        <begin position="47"/>
        <end position="70"/>
    </location>
</feature>
<accession>A0A3E2GVV4</accession>
<feature type="transmembrane region" description="Helical" evidence="2">
    <location>
        <begin position="187"/>
        <end position="205"/>
    </location>
</feature>
<feature type="domain" description="Heterokaryon incompatibility" evidence="3">
    <location>
        <begin position="557"/>
        <end position="704"/>
    </location>
</feature>
<feature type="non-terminal residue" evidence="4">
    <location>
        <position position="1026"/>
    </location>
</feature>
<dbReference type="Proteomes" id="UP000258309">
    <property type="component" value="Unassembled WGS sequence"/>
</dbReference>
<proteinExistence type="predicted"/>
<name>A0A3E2GVV4_SCYLI</name>
<dbReference type="PANTHER" id="PTHR33112:SF8">
    <property type="entry name" value="HETEROKARYON INCOMPATIBILITY DOMAIN-CONTAINING PROTEIN"/>
    <property type="match status" value="1"/>
</dbReference>
<gene>
    <name evidence="4" type="ORF">B7463_g11096</name>
</gene>
<protein>
    <recommendedName>
        <fullName evidence="3">Heterokaryon incompatibility domain-containing protein</fullName>
    </recommendedName>
</protein>
<comment type="caution">
    <text evidence="4">The sequence shown here is derived from an EMBL/GenBank/DDBJ whole genome shotgun (WGS) entry which is preliminary data.</text>
</comment>
<evidence type="ECO:0000313" key="4">
    <source>
        <dbReference type="EMBL" id="RFU25230.1"/>
    </source>
</evidence>
<evidence type="ECO:0000256" key="1">
    <source>
        <dbReference type="SAM" id="MobiDB-lite"/>
    </source>
</evidence>
<dbReference type="OrthoDB" id="5125733at2759"/>
<keyword evidence="2" id="KW-1133">Transmembrane helix</keyword>
<feature type="transmembrane region" description="Helical" evidence="2">
    <location>
        <begin position="82"/>
        <end position="99"/>
    </location>
</feature>
<keyword evidence="2" id="KW-0472">Membrane</keyword>
<feature type="transmembrane region" description="Helical" evidence="2">
    <location>
        <begin position="217"/>
        <end position="240"/>
    </location>
</feature>
<feature type="region of interest" description="Disordered" evidence="1">
    <location>
        <begin position="295"/>
        <end position="314"/>
    </location>
</feature>